<dbReference type="GeneID" id="93614967"/>
<evidence type="ECO:0000313" key="2">
    <source>
        <dbReference type="Proteomes" id="UP000009138"/>
    </source>
</evidence>
<dbReference type="InParanoid" id="I1C4B1"/>
<dbReference type="AlphaFoldDB" id="I1C4B1"/>
<accession>I1C4B1</accession>
<dbReference type="VEuPathDB" id="FungiDB:RO3G_07996"/>
<name>I1C4B1_RHIO9</name>
<proteinExistence type="predicted"/>
<dbReference type="Proteomes" id="UP000009138">
    <property type="component" value="Unassembled WGS sequence"/>
</dbReference>
<dbReference type="EMBL" id="CH476737">
    <property type="protein sequence ID" value="EIE83291.1"/>
    <property type="molecule type" value="Genomic_DNA"/>
</dbReference>
<sequence length="84" mass="9573">MFDLSIPEPSEENLNIKIWGRVIESLFSNSPIECLSGVTVSRELKTEFRVDCRLGIMINSSFVDLTNVEVGKWSNHAKIKNYLL</sequence>
<evidence type="ECO:0000313" key="1">
    <source>
        <dbReference type="EMBL" id="EIE83291.1"/>
    </source>
</evidence>
<dbReference type="RefSeq" id="XP_067518687.1">
    <property type="nucleotide sequence ID" value="XM_067662586.1"/>
</dbReference>
<organism evidence="1 2">
    <name type="scientific">Rhizopus delemar (strain RA 99-880 / ATCC MYA-4621 / FGSC 9543 / NRRL 43880)</name>
    <name type="common">Mucormycosis agent</name>
    <name type="synonym">Rhizopus arrhizus var. delemar</name>
    <dbReference type="NCBI Taxonomy" id="246409"/>
    <lineage>
        <taxon>Eukaryota</taxon>
        <taxon>Fungi</taxon>
        <taxon>Fungi incertae sedis</taxon>
        <taxon>Mucoromycota</taxon>
        <taxon>Mucoromycotina</taxon>
        <taxon>Mucoromycetes</taxon>
        <taxon>Mucorales</taxon>
        <taxon>Mucorineae</taxon>
        <taxon>Rhizopodaceae</taxon>
        <taxon>Rhizopus</taxon>
    </lineage>
</organism>
<gene>
    <name evidence="1" type="ORF">RO3G_07996</name>
</gene>
<keyword evidence="2" id="KW-1185">Reference proteome</keyword>
<protein>
    <submittedName>
        <fullName evidence="1">Uncharacterized protein</fullName>
    </submittedName>
</protein>
<reference evidence="1 2" key="1">
    <citation type="journal article" date="2009" name="PLoS Genet.">
        <title>Genomic analysis of the basal lineage fungus Rhizopus oryzae reveals a whole-genome duplication.</title>
        <authorList>
            <person name="Ma L.-J."/>
            <person name="Ibrahim A.S."/>
            <person name="Skory C."/>
            <person name="Grabherr M.G."/>
            <person name="Burger G."/>
            <person name="Butler M."/>
            <person name="Elias M."/>
            <person name="Idnurm A."/>
            <person name="Lang B.F."/>
            <person name="Sone T."/>
            <person name="Abe A."/>
            <person name="Calvo S.E."/>
            <person name="Corrochano L.M."/>
            <person name="Engels R."/>
            <person name="Fu J."/>
            <person name="Hansberg W."/>
            <person name="Kim J.-M."/>
            <person name="Kodira C.D."/>
            <person name="Koehrsen M.J."/>
            <person name="Liu B."/>
            <person name="Miranda-Saavedra D."/>
            <person name="O'Leary S."/>
            <person name="Ortiz-Castellanos L."/>
            <person name="Poulter R."/>
            <person name="Rodriguez-Romero J."/>
            <person name="Ruiz-Herrera J."/>
            <person name="Shen Y.-Q."/>
            <person name="Zeng Q."/>
            <person name="Galagan J."/>
            <person name="Birren B.W."/>
            <person name="Cuomo C.A."/>
            <person name="Wickes B.L."/>
        </authorList>
    </citation>
    <scope>NUCLEOTIDE SEQUENCE [LARGE SCALE GENOMIC DNA]</scope>
    <source>
        <strain evidence="2">RA 99-880 / ATCC MYA-4621 / FGSC 9543 / NRRL 43880</strain>
    </source>
</reference>